<dbReference type="PANTHER" id="PTHR30405:SF25">
    <property type="entry name" value="RNA-GUIDED DNA ENDONUCLEASE INSQ-RELATED"/>
    <property type="match status" value="1"/>
</dbReference>
<keyword evidence="4" id="KW-0479">Metal-binding</keyword>
<evidence type="ECO:0000259" key="10">
    <source>
        <dbReference type="Pfam" id="PF07282"/>
    </source>
</evidence>
<keyword evidence="5" id="KW-0862">Zinc</keyword>
<evidence type="ECO:0000259" key="11">
    <source>
        <dbReference type="Pfam" id="PF12323"/>
    </source>
</evidence>
<dbReference type="InterPro" id="IPR051399">
    <property type="entry name" value="RNA-guided_DNA_endo/Transpos"/>
</dbReference>
<dbReference type="InterPro" id="IPR010095">
    <property type="entry name" value="Cas12f1-like_TNB"/>
</dbReference>
<keyword evidence="3" id="KW-0815">Transposition</keyword>
<feature type="domain" description="Cas12f1-like TNB" evidence="10">
    <location>
        <begin position="317"/>
        <end position="384"/>
    </location>
</feature>
<keyword evidence="6" id="KW-0238">DNA-binding</keyword>
<keyword evidence="13" id="KW-1185">Reference proteome</keyword>
<dbReference type="Pfam" id="PF07282">
    <property type="entry name" value="Cas12f1-like_TNB"/>
    <property type="match status" value="1"/>
</dbReference>
<evidence type="ECO:0000256" key="5">
    <source>
        <dbReference type="ARBA" id="ARBA00022833"/>
    </source>
</evidence>
<dbReference type="PANTHER" id="PTHR30405">
    <property type="entry name" value="TRANSPOSASE"/>
    <property type="match status" value="1"/>
</dbReference>
<feature type="region of interest" description="Disordered" evidence="8">
    <location>
        <begin position="283"/>
        <end position="310"/>
    </location>
</feature>
<dbReference type="Pfam" id="PF01385">
    <property type="entry name" value="OrfB_IS605"/>
    <property type="match status" value="1"/>
</dbReference>
<dbReference type="Pfam" id="PF12323">
    <property type="entry name" value="HTH_OrfB_IS605"/>
    <property type="match status" value="1"/>
</dbReference>
<keyword evidence="7" id="KW-0233">DNA recombination</keyword>
<sequence length="405" mass="46779">MNTKTVKRAYRFRFYPTTEQENMLRRTLGCCRKVYNMALDARSTAWTLHREKVGYSDTSRMLTAWKKTEEHSYLTEVSSVPLQQSLRHLQAAFKRFFDKTGSYPRFKAKHEGGSATYTVSAFTWDGEHRALTLAKMREPLHIRWSRTLPRPSRPSSVTVSLDAVGRWHVSILVEDVIFQPAKNGNMVGIDMGLEHFAILSNGEKIDNPRYLRKHLKKLGLLQRKLARKKKGSNNYRKARLKVAKAYAKVKDSRTDFLHKLSTRIIRENQTVVIEDLAVKNMSRRCKPKPDSDNPGQYLRNGQKAKSGLNKSIRDASWRQFRTMLEYKAEWYGRQLTVIDQWYPSSQICHTCGKNTGRKTLDVRTWECPYCHTMQDRDLNAAINILSAGLAVRACGDSRLTEATLR</sequence>
<evidence type="ECO:0000313" key="12">
    <source>
        <dbReference type="EMBL" id="OZG55797.1"/>
    </source>
</evidence>
<proteinExistence type="inferred from homology"/>
<dbReference type="GO" id="GO:0003677">
    <property type="term" value="F:DNA binding"/>
    <property type="evidence" value="ECO:0007669"/>
    <property type="project" value="UniProtKB-KW"/>
</dbReference>
<dbReference type="GO" id="GO:0032196">
    <property type="term" value="P:transposition"/>
    <property type="evidence" value="ECO:0007669"/>
    <property type="project" value="UniProtKB-KW"/>
</dbReference>
<dbReference type="OrthoDB" id="6230307at2"/>
<dbReference type="InterPro" id="IPR001959">
    <property type="entry name" value="Transposase"/>
</dbReference>
<dbReference type="InterPro" id="IPR021027">
    <property type="entry name" value="Transposase_put_HTH"/>
</dbReference>
<evidence type="ECO:0000259" key="9">
    <source>
        <dbReference type="Pfam" id="PF01385"/>
    </source>
</evidence>
<evidence type="ECO:0000313" key="13">
    <source>
        <dbReference type="Proteomes" id="UP000228976"/>
    </source>
</evidence>
<comment type="similarity">
    <text evidence="2">In the N-terminal section; belongs to the transposase 2 family.</text>
</comment>
<evidence type="ECO:0000256" key="2">
    <source>
        <dbReference type="ARBA" id="ARBA00011044"/>
    </source>
</evidence>
<evidence type="ECO:0000256" key="3">
    <source>
        <dbReference type="ARBA" id="ARBA00022578"/>
    </source>
</evidence>
<dbReference type="RefSeq" id="WP_094689412.1">
    <property type="nucleotide sequence ID" value="NZ_JACBYZ010000001.1"/>
</dbReference>
<dbReference type="Proteomes" id="UP000228976">
    <property type="component" value="Unassembled WGS sequence"/>
</dbReference>
<gene>
    <name evidence="12" type="ORF">AEAE_0285</name>
</gene>
<evidence type="ECO:0000256" key="7">
    <source>
        <dbReference type="ARBA" id="ARBA00023172"/>
    </source>
</evidence>
<comment type="caution">
    <text evidence="12">The sequence shown here is derived from an EMBL/GenBank/DDBJ whole genome shotgun (WGS) entry which is preliminary data.</text>
</comment>
<dbReference type="AlphaFoldDB" id="A0A261F9G8"/>
<protein>
    <submittedName>
        <fullName evidence="12">Transposase</fullName>
    </submittedName>
</protein>
<feature type="domain" description="Transposase putative helix-turn-helix" evidence="11">
    <location>
        <begin position="6"/>
        <end position="47"/>
    </location>
</feature>
<accession>A0A261F9G8</accession>
<evidence type="ECO:0000256" key="4">
    <source>
        <dbReference type="ARBA" id="ARBA00022723"/>
    </source>
</evidence>
<dbReference type="NCBIfam" id="TIGR01766">
    <property type="entry name" value="IS200/IS605 family accessory protein TnpB-like domain"/>
    <property type="match status" value="1"/>
</dbReference>
<evidence type="ECO:0000256" key="1">
    <source>
        <dbReference type="ARBA" id="ARBA00008761"/>
    </source>
</evidence>
<dbReference type="NCBIfam" id="NF040570">
    <property type="entry name" value="guided_TnpB"/>
    <property type="match status" value="1"/>
</dbReference>
<evidence type="ECO:0000256" key="6">
    <source>
        <dbReference type="ARBA" id="ARBA00023125"/>
    </source>
</evidence>
<feature type="domain" description="Probable transposase IS891/IS1136/IS1341" evidence="9">
    <location>
        <begin position="175"/>
        <end position="283"/>
    </location>
</feature>
<organism evidence="12 13">
    <name type="scientific">Aeriscardovia aeriphila</name>
    <dbReference type="NCBI Taxonomy" id="218139"/>
    <lineage>
        <taxon>Bacteria</taxon>
        <taxon>Bacillati</taxon>
        <taxon>Actinomycetota</taxon>
        <taxon>Actinomycetes</taxon>
        <taxon>Bifidobacteriales</taxon>
        <taxon>Bifidobacteriaceae</taxon>
        <taxon>Aeriscardovia</taxon>
    </lineage>
</organism>
<dbReference type="GO" id="GO:0046872">
    <property type="term" value="F:metal ion binding"/>
    <property type="evidence" value="ECO:0007669"/>
    <property type="project" value="UniProtKB-KW"/>
</dbReference>
<evidence type="ECO:0000256" key="8">
    <source>
        <dbReference type="SAM" id="MobiDB-lite"/>
    </source>
</evidence>
<dbReference type="EMBL" id="MWWU01000002">
    <property type="protein sequence ID" value="OZG55797.1"/>
    <property type="molecule type" value="Genomic_DNA"/>
</dbReference>
<reference evidence="12 13" key="1">
    <citation type="journal article" date="2017" name="BMC Genomics">
        <title>Comparative genomic and phylogenomic analyses of the Bifidobacteriaceae family.</title>
        <authorList>
            <person name="Lugli G.A."/>
            <person name="Milani C."/>
            <person name="Turroni F."/>
            <person name="Duranti S."/>
            <person name="Mancabelli L."/>
            <person name="Mangifesta M."/>
            <person name="Ferrario C."/>
            <person name="Modesto M."/>
            <person name="Mattarelli P."/>
            <person name="Jiri K."/>
            <person name="van Sinderen D."/>
            <person name="Ventura M."/>
        </authorList>
    </citation>
    <scope>NUCLEOTIDE SEQUENCE [LARGE SCALE GENOMIC DNA]</scope>
    <source>
        <strain evidence="12 13">LMG 21773</strain>
    </source>
</reference>
<comment type="similarity">
    <text evidence="1">In the C-terminal section; belongs to the transposase 35 family.</text>
</comment>
<name>A0A261F9G8_9BIFI</name>
<dbReference type="GO" id="GO:0006310">
    <property type="term" value="P:DNA recombination"/>
    <property type="evidence" value="ECO:0007669"/>
    <property type="project" value="UniProtKB-KW"/>
</dbReference>